<dbReference type="GO" id="GO:0005737">
    <property type="term" value="C:cytoplasm"/>
    <property type="evidence" value="ECO:0007669"/>
    <property type="project" value="UniProtKB-ARBA"/>
</dbReference>
<dbReference type="Gene3D" id="3.90.230.10">
    <property type="entry name" value="Creatinase/methionine aminopeptidase superfamily"/>
    <property type="match status" value="1"/>
</dbReference>
<dbReference type="FunFam" id="3.90.230.10:FF:000007">
    <property type="entry name" value="Xaa-Pro aminopeptidase P"/>
    <property type="match status" value="1"/>
</dbReference>
<dbReference type="InterPro" id="IPR032416">
    <property type="entry name" value="Peptidase_M24_C"/>
</dbReference>
<dbReference type="GO" id="GO:0046872">
    <property type="term" value="F:metal ion binding"/>
    <property type="evidence" value="ECO:0007669"/>
    <property type="project" value="UniProtKB-KW"/>
</dbReference>
<organism evidence="9">
    <name type="scientific">Hirondellea gigas</name>
    <dbReference type="NCBI Taxonomy" id="1518452"/>
    <lineage>
        <taxon>Eukaryota</taxon>
        <taxon>Metazoa</taxon>
        <taxon>Ecdysozoa</taxon>
        <taxon>Arthropoda</taxon>
        <taxon>Crustacea</taxon>
        <taxon>Multicrustacea</taxon>
        <taxon>Malacostraca</taxon>
        <taxon>Eumalacostraca</taxon>
        <taxon>Peracarida</taxon>
        <taxon>Amphipoda</taxon>
        <taxon>Amphilochidea</taxon>
        <taxon>Lysianassida</taxon>
        <taxon>Lysianassidira</taxon>
        <taxon>Lysianassoidea</taxon>
        <taxon>Lysianassidae</taxon>
        <taxon>Hirondellea</taxon>
    </lineage>
</organism>
<dbReference type="InterPro" id="IPR050422">
    <property type="entry name" value="X-Pro_aminopeptidase_P"/>
</dbReference>
<proteinExistence type="evidence at transcript level"/>
<dbReference type="PROSITE" id="PS00491">
    <property type="entry name" value="PROLINE_PEPTIDASE"/>
    <property type="match status" value="1"/>
</dbReference>
<keyword evidence="9" id="KW-0031">Aminopeptidase</keyword>
<reference evidence="9" key="2">
    <citation type="journal article" date="2018" name="Biosci. Biotechnol. Biochem.">
        <title>Polysaccharide hydrolase of the hadal zone amphipods Hirondellea gigas.</title>
        <authorList>
            <person name="Kobayashi H."/>
            <person name="Nagahama T."/>
            <person name="Arai W."/>
            <person name="Sasagawa Y."/>
            <person name="Umeda M."/>
            <person name="Hayashi T."/>
            <person name="Nikaido I."/>
            <person name="Watanabe H."/>
            <person name="Oguri K."/>
            <person name="Kitazato H."/>
            <person name="Fujioka K."/>
            <person name="Kido Y."/>
            <person name="Takami H."/>
        </authorList>
    </citation>
    <scope>NUCLEOTIDE SEQUENCE</scope>
    <source>
        <tissue evidence="9">Whole body</tissue>
    </source>
</reference>
<evidence type="ECO:0000256" key="4">
    <source>
        <dbReference type="ARBA" id="ARBA00022801"/>
    </source>
</evidence>
<feature type="domain" description="Peptidase M24" evidence="7">
    <location>
        <begin position="339"/>
        <end position="552"/>
    </location>
</feature>
<comment type="similarity">
    <text evidence="2 6">Belongs to the peptidase M24B family.</text>
</comment>
<dbReference type="CDD" id="cd01085">
    <property type="entry name" value="APP"/>
    <property type="match status" value="1"/>
</dbReference>
<dbReference type="Pfam" id="PF16189">
    <property type="entry name" value="Creatinase_N_2"/>
    <property type="match status" value="1"/>
</dbReference>
<feature type="domain" description="Peptidase M24 C-terminal" evidence="8">
    <location>
        <begin position="566"/>
        <end position="629"/>
    </location>
</feature>
<dbReference type="InterPro" id="IPR000994">
    <property type="entry name" value="Pept_M24"/>
</dbReference>
<dbReference type="Gene3D" id="3.40.350.10">
    <property type="entry name" value="Creatinase/prolidase N-terminal domain"/>
    <property type="match status" value="2"/>
</dbReference>
<dbReference type="InterPro" id="IPR036005">
    <property type="entry name" value="Creatinase/aminopeptidase-like"/>
</dbReference>
<dbReference type="GO" id="GO:0070006">
    <property type="term" value="F:metalloaminopeptidase activity"/>
    <property type="evidence" value="ECO:0007669"/>
    <property type="project" value="InterPro"/>
</dbReference>
<dbReference type="InterPro" id="IPR001131">
    <property type="entry name" value="Peptidase_M24B_aminopep-P_CS"/>
</dbReference>
<dbReference type="SUPFAM" id="SSF53092">
    <property type="entry name" value="Creatinase/prolidase N-terminal domain"/>
    <property type="match status" value="1"/>
</dbReference>
<evidence type="ECO:0000256" key="5">
    <source>
        <dbReference type="ARBA" id="ARBA00023211"/>
    </source>
</evidence>
<reference evidence="10" key="1">
    <citation type="submission" date="2017-11" db="EMBL/GenBank/DDBJ databases">
        <title>The sensing device of the deep-sea amphipod.</title>
        <authorList>
            <person name="Kobayashi H."/>
            <person name="Nagahama T."/>
            <person name="Arai W."/>
            <person name="Sasagawa Y."/>
            <person name="Umeda M."/>
            <person name="Hayashi T."/>
            <person name="Nikaido I."/>
            <person name="Watanabe H."/>
            <person name="Oguri K."/>
            <person name="Kitazato H."/>
            <person name="Fujioka K."/>
            <person name="Kido Y."/>
            <person name="Takami H."/>
        </authorList>
    </citation>
    <scope>NUCLEOTIDE SEQUENCE</scope>
    <source>
        <tissue evidence="10">Whole body</tissue>
    </source>
</reference>
<accession>A0A2P2HW66</accession>
<dbReference type="Pfam" id="PF00557">
    <property type="entry name" value="Peptidase_M24"/>
    <property type="match status" value="1"/>
</dbReference>
<evidence type="ECO:0000256" key="3">
    <source>
        <dbReference type="ARBA" id="ARBA00022723"/>
    </source>
</evidence>
<dbReference type="PANTHER" id="PTHR43763">
    <property type="entry name" value="XAA-PRO AMINOPEPTIDASE 1"/>
    <property type="match status" value="1"/>
</dbReference>
<dbReference type="FunFam" id="3.40.350.10:FF:000001">
    <property type="entry name" value="Putative xaa-Pro aminopeptidase 1"/>
    <property type="match status" value="1"/>
</dbReference>
<evidence type="ECO:0000259" key="8">
    <source>
        <dbReference type="Pfam" id="PF16188"/>
    </source>
</evidence>
<name>A0A2P2HW66_9CRUS</name>
<keyword evidence="4" id="KW-0378">Hydrolase</keyword>
<evidence type="ECO:0000256" key="2">
    <source>
        <dbReference type="ARBA" id="ARBA00008766"/>
    </source>
</evidence>
<dbReference type="InterPro" id="IPR029149">
    <property type="entry name" value="Creatin/AminoP/Spt16_N"/>
</dbReference>
<dbReference type="EMBL" id="IACT01000614">
    <property type="protein sequence ID" value="LAC20012.1"/>
    <property type="molecule type" value="mRNA"/>
</dbReference>
<dbReference type="PANTHER" id="PTHR43763:SF6">
    <property type="entry name" value="XAA-PRO AMINOPEPTIDASE 1"/>
    <property type="match status" value="1"/>
</dbReference>
<evidence type="ECO:0000313" key="10">
    <source>
        <dbReference type="EMBL" id="LAC20012.1"/>
    </source>
</evidence>
<evidence type="ECO:0000259" key="7">
    <source>
        <dbReference type="Pfam" id="PF00557"/>
    </source>
</evidence>
<keyword evidence="9" id="KW-0645">Protease</keyword>
<keyword evidence="3 6" id="KW-0479">Metal-binding</keyword>
<evidence type="ECO:0000256" key="6">
    <source>
        <dbReference type="RuleBase" id="RU000590"/>
    </source>
</evidence>
<dbReference type="SUPFAM" id="SSF55920">
    <property type="entry name" value="Creatinase/aminopeptidase"/>
    <property type="match status" value="1"/>
</dbReference>
<dbReference type="AlphaFoldDB" id="A0A2P2HW66"/>
<sequence length="633" mass="70585">MSRTSTTHLLSSLRQLMKNPSFVPKPLHAYIIPSEDAHQSEYTAECDQRRAFISGFTGSMATAVVTDTTAALWTDGRYYLQAEWEMDENWTLMKQGLANTLKEGPWLIQHFKEYNNTEEVGESKGKKTGCVVGADPLLLDHKVWDQLSRELTGAGHELVAVQKNLVDCVWGEQQPARPVHPVVVLEERWTGRAFSKKILDVRDKLRGEDCCALVLTALDDIAYLLNLRGSDISYNPVFFSYCLVTLDSCTLFIEQSKVSASILQLLQTQEMKVDIRPYTEFIPYLTEYCGSVASGSHVWLPNKCSKAVATVVPLPLRHSDVTPVALAKAIKNTTEISGMEACHVRDGAAVSSFLAWLEEEAPKDSQTEMTAAAHLEQCRAKQEHYRGLSFETISGVGSNAAIVHYRACPFTDKHITTKEIYLVDSGGHYSDGTTDVTRTVHFGTPSAAERDAFTRVLKGHIAMAVAVFPSKIKGNCLDSFARQYLWAVGLDYGHGTGHGVGMYLNVHEGPMGISWRVYPDDPGLQEGMFVSDEPGYYKNGEFGIRIESIVRIVKANTPHRHNDLDFLTFRATTLVPIQIKLIDVSLLTQQEVTWLNSYHVRVLEEVGAVLQNQGDQRAYAWLFRETQPITLSS</sequence>
<comment type="cofactor">
    <cofactor evidence="1">
        <name>Mn(2+)</name>
        <dbReference type="ChEBI" id="CHEBI:29035"/>
    </cofactor>
</comment>
<dbReference type="InterPro" id="IPR033740">
    <property type="entry name" value="Pept_M24B"/>
</dbReference>
<dbReference type="EMBL" id="IACF01000229">
    <property type="protein sequence ID" value="LAB66028.1"/>
    <property type="molecule type" value="mRNA"/>
</dbReference>
<evidence type="ECO:0000313" key="9">
    <source>
        <dbReference type="EMBL" id="LAB66028.1"/>
    </source>
</evidence>
<keyword evidence="5" id="KW-0464">Manganese</keyword>
<evidence type="ECO:0000256" key="1">
    <source>
        <dbReference type="ARBA" id="ARBA00001936"/>
    </source>
</evidence>
<protein>
    <submittedName>
        <fullName evidence="9">Xaa-Pro aminopeptidase 1-like</fullName>
    </submittedName>
</protein>
<dbReference type="Pfam" id="PF16188">
    <property type="entry name" value="Peptidase_M24_C"/>
    <property type="match status" value="1"/>
</dbReference>